<dbReference type="Proteomes" id="UP000741282">
    <property type="component" value="Unassembled WGS sequence"/>
</dbReference>
<dbReference type="AlphaFoldDB" id="A0A955I524"/>
<evidence type="ECO:0000313" key="3">
    <source>
        <dbReference type="Proteomes" id="UP000741282"/>
    </source>
</evidence>
<sequence>MSNKTKSNNNKDQSASTGTSAGQDGSKKQFFIDTIAKFCDKCGTEYSITDIHIVQESNFSSIIHFSCSNCKSNHIATFIRPMGMSSRVPVNSDLSVNEISRFAKFDKVTSDEVLQLYDELEKVEDRIIV</sequence>
<evidence type="ECO:0000313" key="2">
    <source>
        <dbReference type="EMBL" id="MCA9376808.1"/>
    </source>
</evidence>
<protein>
    <submittedName>
        <fullName evidence="2">Uncharacterized protein</fullName>
    </submittedName>
</protein>
<comment type="caution">
    <text evidence="2">The sequence shown here is derived from an EMBL/GenBank/DDBJ whole genome shotgun (WGS) entry which is preliminary data.</text>
</comment>
<gene>
    <name evidence="2" type="ORF">KC685_02720</name>
</gene>
<dbReference type="EMBL" id="JAGQLN010000008">
    <property type="protein sequence ID" value="MCA9376808.1"/>
    <property type="molecule type" value="Genomic_DNA"/>
</dbReference>
<reference evidence="2" key="2">
    <citation type="journal article" date="2021" name="Microbiome">
        <title>Successional dynamics and alternative stable states in a saline activated sludge microbial community over 9 years.</title>
        <authorList>
            <person name="Wang Y."/>
            <person name="Ye J."/>
            <person name="Ju F."/>
            <person name="Liu L."/>
            <person name="Boyd J.A."/>
            <person name="Deng Y."/>
            <person name="Parks D.H."/>
            <person name="Jiang X."/>
            <person name="Yin X."/>
            <person name="Woodcroft B.J."/>
            <person name="Tyson G.W."/>
            <person name="Hugenholtz P."/>
            <person name="Polz M.F."/>
            <person name="Zhang T."/>
        </authorList>
    </citation>
    <scope>NUCLEOTIDE SEQUENCE</scope>
    <source>
        <strain evidence="2">HKST-UBA17</strain>
    </source>
</reference>
<name>A0A955I524_9BACT</name>
<evidence type="ECO:0000256" key="1">
    <source>
        <dbReference type="SAM" id="MobiDB-lite"/>
    </source>
</evidence>
<reference evidence="2" key="1">
    <citation type="submission" date="2020-04" db="EMBL/GenBank/DDBJ databases">
        <authorList>
            <person name="Zhang T."/>
        </authorList>
    </citation>
    <scope>NUCLEOTIDE SEQUENCE</scope>
    <source>
        <strain evidence="2">HKST-UBA17</strain>
    </source>
</reference>
<proteinExistence type="predicted"/>
<feature type="region of interest" description="Disordered" evidence="1">
    <location>
        <begin position="1"/>
        <end position="25"/>
    </location>
</feature>
<feature type="compositionally biased region" description="Polar residues" evidence="1">
    <location>
        <begin position="1"/>
        <end position="23"/>
    </location>
</feature>
<organism evidence="2 3">
    <name type="scientific">Candidatus Dojkabacteria bacterium</name>
    <dbReference type="NCBI Taxonomy" id="2099670"/>
    <lineage>
        <taxon>Bacteria</taxon>
        <taxon>Candidatus Dojkabacteria</taxon>
    </lineage>
</organism>
<accession>A0A955I524</accession>